<dbReference type="NCBIfam" id="NF033820">
    <property type="entry name" value="STM0539_fam"/>
    <property type="match status" value="1"/>
</dbReference>
<dbReference type="EMBL" id="JADOBI010000002">
    <property type="protein sequence ID" value="MBF7978997.1"/>
    <property type="molecule type" value="Genomic_DNA"/>
</dbReference>
<sequence length="145" mass="15099">MNKFLNIGLITLLMTGSTCVHADERSAVLLLSGGVASAGSSVVVSGLILSPILLPAALVIKSVEYSKGEKTATLLTETPERKTVKLKLSDKMAKDAKLKAGDRLTLEPAPQGEGAVLKKEGKAVAHMRNASDEGLSSSAQMAEKP</sequence>
<dbReference type="Proteomes" id="UP000636811">
    <property type="component" value="Unassembled WGS sequence"/>
</dbReference>
<name>A0ABS0E1K8_9GAMM</name>
<evidence type="ECO:0000256" key="1">
    <source>
        <dbReference type="SAM" id="MobiDB-lite"/>
    </source>
</evidence>
<feature type="region of interest" description="Disordered" evidence="1">
    <location>
        <begin position="107"/>
        <end position="145"/>
    </location>
</feature>
<evidence type="ECO:0000313" key="3">
    <source>
        <dbReference type="EMBL" id="MBF7978997.1"/>
    </source>
</evidence>
<organism evidence="3 4">
    <name type="scientific">Rahnella laticis</name>
    <dbReference type="NCBI Taxonomy" id="2787622"/>
    <lineage>
        <taxon>Bacteria</taxon>
        <taxon>Pseudomonadati</taxon>
        <taxon>Pseudomonadota</taxon>
        <taxon>Gammaproteobacteria</taxon>
        <taxon>Enterobacterales</taxon>
        <taxon>Yersiniaceae</taxon>
        <taxon>Rahnella</taxon>
    </lineage>
</organism>
<dbReference type="InterPro" id="IPR049791">
    <property type="entry name" value="STM0539-like"/>
</dbReference>
<keyword evidence="4" id="KW-1185">Reference proteome</keyword>
<dbReference type="Pfam" id="PF24958">
    <property type="entry name" value="DUF7765"/>
    <property type="match status" value="1"/>
</dbReference>
<gene>
    <name evidence="3" type="ORF">IV433_06180</name>
</gene>
<evidence type="ECO:0000259" key="2">
    <source>
        <dbReference type="Pfam" id="PF24958"/>
    </source>
</evidence>
<protein>
    <submittedName>
        <fullName evidence="3">STM0539 family protein</fullName>
    </submittedName>
</protein>
<accession>A0ABS0E1K8</accession>
<feature type="compositionally biased region" description="Polar residues" evidence="1">
    <location>
        <begin position="134"/>
        <end position="145"/>
    </location>
</feature>
<dbReference type="InterPro" id="IPR056667">
    <property type="entry name" value="DUF7765"/>
</dbReference>
<comment type="caution">
    <text evidence="3">The sequence shown here is derived from an EMBL/GenBank/DDBJ whole genome shotgun (WGS) entry which is preliminary data.</text>
</comment>
<dbReference type="RefSeq" id="WP_195813471.1">
    <property type="nucleotide sequence ID" value="NZ_JADOBI010000002.1"/>
</dbReference>
<proteinExistence type="predicted"/>
<feature type="domain" description="DUF7765" evidence="2">
    <location>
        <begin position="40"/>
        <end position="141"/>
    </location>
</feature>
<reference evidence="3 4" key="1">
    <citation type="submission" date="2020-11" db="EMBL/GenBank/DDBJ databases">
        <title>Taxonomic investigation of Rahnella strains.</title>
        <authorList>
            <person name="Lee S.D."/>
        </authorList>
    </citation>
    <scope>NUCLEOTIDE SEQUENCE [LARGE SCALE GENOMIC DNA]</scope>
    <source>
        <strain evidence="3 4">SAP-17</strain>
    </source>
</reference>
<evidence type="ECO:0000313" key="4">
    <source>
        <dbReference type="Proteomes" id="UP000636811"/>
    </source>
</evidence>